<dbReference type="InterPro" id="IPR051333">
    <property type="entry name" value="CLIP_Serine_Protease"/>
</dbReference>
<dbReference type="InterPro" id="IPR043504">
    <property type="entry name" value="Peptidase_S1_PA_chymotrypsin"/>
</dbReference>
<dbReference type="InterPro" id="IPR031986">
    <property type="entry name" value="GD_N"/>
</dbReference>
<dbReference type="PROSITE" id="PS50240">
    <property type="entry name" value="TRYPSIN_DOM"/>
    <property type="match status" value="1"/>
</dbReference>
<dbReference type="Pfam" id="PF00089">
    <property type="entry name" value="Trypsin"/>
    <property type="match status" value="1"/>
</dbReference>
<evidence type="ECO:0000256" key="5">
    <source>
        <dbReference type="ARBA" id="ARBA00022801"/>
    </source>
</evidence>
<keyword evidence="4" id="KW-0732">Signal</keyword>
<evidence type="ECO:0000256" key="1">
    <source>
        <dbReference type="ARBA" id="ARBA00004613"/>
    </source>
</evidence>
<sequence>MKTKQYNISSDAAVMWIRHHEVHGRMLLRKITGLFINVVSVLAIPQSPCPNYFGYKTGTQGEFVGIIRVPTSLISIPITLKVELAIRVALKTKYVGILMLSEHPTVVLGNIMNYKAKSINYTIRFPLPSPLPYLQKIQVNNKTLCIGKNISSLNYVFGGVTTKILLEHTFPANPNIGPNKIRDDVSLMAADEGYTVRRIGESCDVNDLTGRGNHSWPWLAAIFVKDESGIRFQCAGSLITNRHLVTAAHCMKNHKNNNWNKDNFEIYFGNHNVEDLKSSSTRVRQVDNIIIHPEYNETNYVADIAVMEFRTIHYDEYISPICLWDGGMSLKPLLGRMGTVVGWGLDRTKRKTKKVPEIFQLPIVDQAECLRSRKEFLYITSERTICAGLRNGTGPCSGDSGSGLLILSNKRNSSIWYLRGIISLSLLDRNQETCNLNEYIVFTDVARFNHWLKNVTKH</sequence>
<keyword evidence="6" id="KW-0720">Serine protease</keyword>
<evidence type="ECO:0000256" key="4">
    <source>
        <dbReference type="ARBA" id="ARBA00022729"/>
    </source>
</evidence>
<proteinExistence type="predicted"/>
<dbReference type="GO" id="GO:0006508">
    <property type="term" value="P:proteolysis"/>
    <property type="evidence" value="ECO:0007669"/>
    <property type="project" value="UniProtKB-KW"/>
</dbReference>
<evidence type="ECO:0000313" key="11">
    <source>
        <dbReference type="Proteomes" id="UP001152798"/>
    </source>
</evidence>
<evidence type="ECO:0000259" key="9">
    <source>
        <dbReference type="PROSITE" id="PS50240"/>
    </source>
</evidence>
<dbReference type="EMBL" id="OV725078">
    <property type="protein sequence ID" value="CAH1393127.1"/>
    <property type="molecule type" value="Genomic_DNA"/>
</dbReference>
<evidence type="ECO:0000313" key="10">
    <source>
        <dbReference type="EMBL" id="CAH1393127.1"/>
    </source>
</evidence>
<dbReference type="SMART" id="SM00020">
    <property type="entry name" value="Tryp_SPc"/>
    <property type="match status" value="1"/>
</dbReference>
<keyword evidence="11" id="KW-1185">Reference proteome</keyword>
<dbReference type="InterPro" id="IPR001254">
    <property type="entry name" value="Trypsin_dom"/>
</dbReference>
<accession>A0A9P0E6G5</accession>
<dbReference type="GO" id="GO:0004252">
    <property type="term" value="F:serine-type endopeptidase activity"/>
    <property type="evidence" value="ECO:0007669"/>
    <property type="project" value="InterPro"/>
</dbReference>
<dbReference type="PANTHER" id="PTHR24260:SF143">
    <property type="entry name" value="SERINE PROTEASE GD-LIKE PROTEIN"/>
    <property type="match status" value="1"/>
</dbReference>
<comment type="subcellular location">
    <subcellularLocation>
        <location evidence="1">Secreted</location>
    </subcellularLocation>
</comment>
<keyword evidence="7" id="KW-0865">Zymogen</keyword>
<protein>
    <recommendedName>
        <fullName evidence="9">Peptidase S1 domain-containing protein</fullName>
    </recommendedName>
</protein>
<dbReference type="Gene3D" id="2.40.10.10">
    <property type="entry name" value="Trypsin-like serine proteases"/>
    <property type="match status" value="1"/>
</dbReference>
<gene>
    <name evidence="10" type="ORF">NEZAVI_LOCUS3840</name>
</gene>
<evidence type="ECO:0000256" key="2">
    <source>
        <dbReference type="ARBA" id="ARBA00022525"/>
    </source>
</evidence>
<dbReference type="AlphaFoldDB" id="A0A9P0E6G5"/>
<evidence type="ECO:0000256" key="8">
    <source>
        <dbReference type="ARBA" id="ARBA00023157"/>
    </source>
</evidence>
<evidence type="ECO:0000256" key="3">
    <source>
        <dbReference type="ARBA" id="ARBA00022670"/>
    </source>
</evidence>
<dbReference type="CDD" id="cd00190">
    <property type="entry name" value="Tryp_SPc"/>
    <property type="match status" value="1"/>
</dbReference>
<dbReference type="GO" id="GO:0005576">
    <property type="term" value="C:extracellular region"/>
    <property type="evidence" value="ECO:0007669"/>
    <property type="project" value="UniProtKB-SubCell"/>
</dbReference>
<keyword evidence="2" id="KW-0964">Secreted</keyword>
<keyword evidence="5" id="KW-0378">Hydrolase</keyword>
<dbReference type="FunFam" id="2.40.10.10:FF:000146">
    <property type="entry name" value="Serine protease 53"/>
    <property type="match status" value="1"/>
</dbReference>
<dbReference type="InterPro" id="IPR018114">
    <property type="entry name" value="TRYPSIN_HIS"/>
</dbReference>
<keyword evidence="3" id="KW-0645">Protease</keyword>
<name>A0A9P0E6G5_NEZVI</name>
<evidence type="ECO:0000256" key="6">
    <source>
        <dbReference type="ARBA" id="ARBA00022825"/>
    </source>
</evidence>
<reference evidence="10" key="1">
    <citation type="submission" date="2022-01" db="EMBL/GenBank/DDBJ databases">
        <authorList>
            <person name="King R."/>
        </authorList>
    </citation>
    <scope>NUCLEOTIDE SEQUENCE</scope>
</reference>
<organism evidence="10 11">
    <name type="scientific">Nezara viridula</name>
    <name type="common">Southern green stink bug</name>
    <name type="synonym">Cimex viridulus</name>
    <dbReference type="NCBI Taxonomy" id="85310"/>
    <lineage>
        <taxon>Eukaryota</taxon>
        <taxon>Metazoa</taxon>
        <taxon>Ecdysozoa</taxon>
        <taxon>Arthropoda</taxon>
        <taxon>Hexapoda</taxon>
        <taxon>Insecta</taxon>
        <taxon>Pterygota</taxon>
        <taxon>Neoptera</taxon>
        <taxon>Paraneoptera</taxon>
        <taxon>Hemiptera</taxon>
        <taxon>Heteroptera</taxon>
        <taxon>Panheteroptera</taxon>
        <taxon>Pentatomomorpha</taxon>
        <taxon>Pentatomoidea</taxon>
        <taxon>Pentatomidae</taxon>
        <taxon>Pentatominae</taxon>
        <taxon>Nezara</taxon>
    </lineage>
</organism>
<evidence type="ECO:0000256" key="7">
    <source>
        <dbReference type="ARBA" id="ARBA00023145"/>
    </source>
</evidence>
<dbReference type="OrthoDB" id="8170759at2759"/>
<feature type="domain" description="Peptidase S1" evidence="9">
    <location>
        <begin position="208"/>
        <end position="457"/>
    </location>
</feature>
<dbReference type="PROSITE" id="PS00134">
    <property type="entry name" value="TRYPSIN_HIS"/>
    <property type="match status" value="1"/>
</dbReference>
<dbReference type="SUPFAM" id="SSF50494">
    <property type="entry name" value="Trypsin-like serine proteases"/>
    <property type="match status" value="1"/>
</dbReference>
<dbReference type="Pfam" id="PF16030">
    <property type="entry name" value="GD_N"/>
    <property type="match status" value="1"/>
</dbReference>
<dbReference type="PANTHER" id="PTHR24260">
    <property type="match status" value="1"/>
</dbReference>
<dbReference type="InterPro" id="IPR009003">
    <property type="entry name" value="Peptidase_S1_PA"/>
</dbReference>
<keyword evidence="8" id="KW-1015">Disulfide bond</keyword>
<dbReference type="Proteomes" id="UP001152798">
    <property type="component" value="Chromosome 2"/>
</dbReference>